<dbReference type="EMBL" id="AKKV01000022">
    <property type="protein sequence ID" value="EIT86202.1"/>
    <property type="molecule type" value="Genomic_DNA"/>
</dbReference>
<keyword evidence="1" id="KW-0472">Membrane</keyword>
<reference evidence="2 3" key="1">
    <citation type="journal article" date="2012" name="J. Bacteriol.">
        <title>Genome of Bacillus macauensis ZFHKF-1, a Long-Chain-Forming Bacterium.</title>
        <authorList>
            <person name="Cai L."/>
            <person name="Zhang T."/>
        </authorList>
    </citation>
    <scope>NUCLEOTIDE SEQUENCE [LARGE SCALE GENOMIC DNA]</scope>
    <source>
        <strain evidence="2 3">ZFHKF-1</strain>
    </source>
</reference>
<evidence type="ECO:0000313" key="3">
    <source>
        <dbReference type="Proteomes" id="UP000004080"/>
    </source>
</evidence>
<comment type="caution">
    <text evidence="2">The sequence shown here is derived from an EMBL/GenBank/DDBJ whole genome shotgun (WGS) entry which is preliminary data.</text>
</comment>
<dbReference type="Proteomes" id="UP000004080">
    <property type="component" value="Unassembled WGS sequence"/>
</dbReference>
<gene>
    <name evidence="2" type="ORF">A374_06371</name>
</gene>
<feature type="transmembrane region" description="Helical" evidence="1">
    <location>
        <begin position="55"/>
        <end position="74"/>
    </location>
</feature>
<sequence length="80" mass="9212">MRHYVSRKKDEEVMTALSSYKEVVSSRAMNIVDVCVVQCFLSFFLYFQLHDITRTLIASLGTVALLFLLFVISFTKKQPS</sequence>
<accession>I8AK47</accession>
<protein>
    <submittedName>
        <fullName evidence="2">Uncharacterized protein</fullName>
    </submittedName>
</protein>
<dbReference type="AlphaFoldDB" id="I8AK47"/>
<keyword evidence="1" id="KW-0812">Transmembrane</keyword>
<proteinExistence type="predicted"/>
<evidence type="ECO:0000313" key="2">
    <source>
        <dbReference type="EMBL" id="EIT86202.1"/>
    </source>
</evidence>
<evidence type="ECO:0000256" key="1">
    <source>
        <dbReference type="SAM" id="Phobius"/>
    </source>
</evidence>
<keyword evidence="1" id="KW-1133">Transmembrane helix</keyword>
<organism evidence="2 3">
    <name type="scientific">Fictibacillus macauensis ZFHKF-1</name>
    <dbReference type="NCBI Taxonomy" id="1196324"/>
    <lineage>
        <taxon>Bacteria</taxon>
        <taxon>Bacillati</taxon>
        <taxon>Bacillota</taxon>
        <taxon>Bacilli</taxon>
        <taxon>Bacillales</taxon>
        <taxon>Fictibacillaceae</taxon>
        <taxon>Fictibacillus</taxon>
    </lineage>
</organism>
<name>I8AK47_9BACL</name>
<dbReference type="RefSeq" id="WP_007201371.1">
    <property type="nucleotide sequence ID" value="NZ_AKKV01000022.1"/>
</dbReference>
<dbReference type="PATRIC" id="fig|1196324.3.peg.1300"/>
<feature type="transmembrane region" description="Helical" evidence="1">
    <location>
        <begin position="28"/>
        <end position="49"/>
    </location>
</feature>
<dbReference type="STRING" id="1196324.A374_06371"/>
<keyword evidence="3" id="KW-1185">Reference proteome</keyword>